<name>A0A7J6NI94_PEROL</name>
<dbReference type="Proteomes" id="UP000541610">
    <property type="component" value="Unassembled WGS sequence"/>
</dbReference>
<organism evidence="1 2">
    <name type="scientific">Perkinsus olseni</name>
    <name type="common">Perkinsus atlanticus</name>
    <dbReference type="NCBI Taxonomy" id="32597"/>
    <lineage>
        <taxon>Eukaryota</taxon>
        <taxon>Sar</taxon>
        <taxon>Alveolata</taxon>
        <taxon>Perkinsozoa</taxon>
        <taxon>Perkinsea</taxon>
        <taxon>Perkinsida</taxon>
        <taxon>Perkinsidae</taxon>
        <taxon>Perkinsus</taxon>
    </lineage>
</organism>
<evidence type="ECO:0000313" key="1">
    <source>
        <dbReference type="EMBL" id="KAF4683623.1"/>
    </source>
</evidence>
<proteinExistence type="predicted"/>
<gene>
    <name evidence="1" type="ORF">FOZ60_008837</name>
</gene>
<evidence type="ECO:0000313" key="2">
    <source>
        <dbReference type="Proteomes" id="UP000541610"/>
    </source>
</evidence>
<protein>
    <submittedName>
        <fullName evidence="1">Uncharacterized protein</fullName>
    </submittedName>
</protein>
<dbReference type="AlphaFoldDB" id="A0A7J6NI94"/>
<accession>A0A7J6NI94</accession>
<comment type="caution">
    <text evidence="1">The sequence shown here is derived from an EMBL/GenBank/DDBJ whole genome shotgun (WGS) entry which is preliminary data.</text>
</comment>
<reference evidence="1 2" key="1">
    <citation type="submission" date="2020-04" db="EMBL/GenBank/DDBJ databases">
        <title>Perkinsus olseni comparative genomics.</title>
        <authorList>
            <person name="Bogema D.R."/>
        </authorList>
    </citation>
    <scope>NUCLEOTIDE SEQUENCE [LARGE SCALE GENOMIC DNA]</scope>
    <source>
        <strain evidence="1">00978-12</strain>
    </source>
</reference>
<sequence>MIDFGGVDLKGEVEYPISVHRMKMMTHFVVRILLIIGLVVATQDDYSEPVGVEEFRASIMREGAAMSPYQFNDNFIFTGLRGSEGHLLPGPVKKVSSNSPKLEGSLCDSCQGCKAIAFVWIFCWPTLIECGTKCLYCC</sequence>
<dbReference type="EMBL" id="JABANP010000355">
    <property type="protein sequence ID" value="KAF4683623.1"/>
    <property type="molecule type" value="Genomic_DNA"/>
</dbReference>